<dbReference type="Gene3D" id="3.30.200.20">
    <property type="entry name" value="Phosphorylase Kinase, domain 1"/>
    <property type="match status" value="1"/>
</dbReference>
<dbReference type="FunFam" id="3.30.430.20:FF:000015">
    <property type="entry name" value="Cysteine-rich receptor-like protein kinase 3"/>
    <property type="match status" value="1"/>
</dbReference>
<feature type="transmembrane region" description="Helical" evidence="15">
    <location>
        <begin position="257"/>
        <end position="280"/>
    </location>
</feature>
<dbReference type="InterPro" id="IPR000719">
    <property type="entry name" value="Prot_kinase_dom"/>
</dbReference>
<feature type="chain" id="PRO_5026831885" description="Protein kinase domain-containing protein" evidence="16">
    <location>
        <begin position="18"/>
        <end position="625"/>
    </location>
</feature>
<dbReference type="Gene3D" id="1.10.510.10">
    <property type="entry name" value="Transferase(Phosphotransferase) domain 1"/>
    <property type="match status" value="1"/>
</dbReference>
<evidence type="ECO:0000256" key="8">
    <source>
        <dbReference type="ARBA" id="ARBA00022777"/>
    </source>
</evidence>
<dbReference type="PROSITE" id="PS00107">
    <property type="entry name" value="PROTEIN_KINASE_ATP"/>
    <property type="match status" value="1"/>
</dbReference>
<evidence type="ECO:0000256" key="14">
    <source>
        <dbReference type="PROSITE-ProRule" id="PRU10141"/>
    </source>
</evidence>
<feature type="binding site" evidence="14">
    <location>
        <position position="346"/>
    </location>
    <ligand>
        <name>ATP</name>
        <dbReference type="ChEBI" id="CHEBI:30616"/>
    </ligand>
</feature>
<dbReference type="FunFam" id="1.10.510.10:FF:000336">
    <property type="entry name" value="Cysteine-rich receptor-like protein kinase 2"/>
    <property type="match status" value="1"/>
</dbReference>
<evidence type="ECO:0000313" key="19">
    <source>
        <dbReference type="EMBL" id="VFU48322.1"/>
    </source>
</evidence>
<evidence type="ECO:0008006" key="20">
    <source>
        <dbReference type="Google" id="ProtNLM"/>
    </source>
</evidence>
<organism evidence="19">
    <name type="scientific">Salix viminalis</name>
    <name type="common">Common osier</name>
    <name type="synonym">Basket willow</name>
    <dbReference type="NCBI Taxonomy" id="40686"/>
    <lineage>
        <taxon>Eukaryota</taxon>
        <taxon>Viridiplantae</taxon>
        <taxon>Streptophyta</taxon>
        <taxon>Embryophyta</taxon>
        <taxon>Tracheophyta</taxon>
        <taxon>Spermatophyta</taxon>
        <taxon>Magnoliopsida</taxon>
        <taxon>eudicotyledons</taxon>
        <taxon>Gunneridae</taxon>
        <taxon>Pentapetalae</taxon>
        <taxon>rosids</taxon>
        <taxon>fabids</taxon>
        <taxon>Malpighiales</taxon>
        <taxon>Salicaceae</taxon>
        <taxon>Saliceae</taxon>
        <taxon>Salix</taxon>
    </lineage>
</organism>
<dbReference type="PROSITE" id="PS50011">
    <property type="entry name" value="PROTEIN_KINASE_DOM"/>
    <property type="match status" value="1"/>
</dbReference>
<comment type="subcellular location">
    <subcellularLocation>
        <location evidence="1">Membrane</location>
        <topology evidence="1">Single-pass membrane protein</topology>
    </subcellularLocation>
</comment>
<evidence type="ECO:0000259" key="18">
    <source>
        <dbReference type="PROSITE" id="PS51473"/>
    </source>
</evidence>
<keyword evidence="2" id="KW-0723">Serine/threonine-protein kinase</keyword>
<proteinExistence type="predicted"/>
<keyword evidence="5 16" id="KW-0732">Signal</keyword>
<dbReference type="GO" id="GO:0004674">
    <property type="term" value="F:protein serine/threonine kinase activity"/>
    <property type="evidence" value="ECO:0007669"/>
    <property type="project" value="UniProtKB-KW"/>
</dbReference>
<keyword evidence="4 15" id="KW-0812">Transmembrane</keyword>
<dbReference type="InterPro" id="IPR011009">
    <property type="entry name" value="Kinase-like_dom_sf"/>
</dbReference>
<evidence type="ECO:0000256" key="3">
    <source>
        <dbReference type="ARBA" id="ARBA00022679"/>
    </source>
</evidence>
<feature type="domain" description="Gnk2-homologous" evidence="18">
    <location>
        <begin position="135"/>
        <end position="237"/>
    </location>
</feature>
<keyword evidence="10 15" id="KW-1133">Transmembrane helix</keyword>
<dbReference type="EMBL" id="CAADRP010001696">
    <property type="protein sequence ID" value="VFU48322.1"/>
    <property type="molecule type" value="Genomic_DNA"/>
</dbReference>
<keyword evidence="7 14" id="KW-0547">Nucleotide-binding</keyword>
<dbReference type="InterPro" id="IPR008271">
    <property type="entry name" value="Ser/Thr_kinase_AS"/>
</dbReference>
<evidence type="ECO:0000256" key="2">
    <source>
        <dbReference type="ARBA" id="ARBA00022527"/>
    </source>
</evidence>
<evidence type="ECO:0000256" key="15">
    <source>
        <dbReference type="SAM" id="Phobius"/>
    </source>
</evidence>
<evidence type="ECO:0000256" key="16">
    <source>
        <dbReference type="SAM" id="SignalP"/>
    </source>
</evidence>
<dbReference type="Gene3D" id="3.30.430.20">
    <property type="entry name" value="Gnk2 domain, C-X8-C-X2-C motif"/>
    <property type="match status" value="2"/>
</dbReference>
<dbReference type="PROSITE" id="PS51473">
    <property type="entry name" value="GNK2"/>
    <property type="match status" value="2"/>
</dbReference>
<dbReference type="GO" id="GO:0005524">
    <property type="term" value="F:ATP binding"/>
    <property type="evidence" value="ECO:0007669"/>
    <property type="project" value="UniProtKB-UniRule"/>
</dbReference>
<sequence length="625" mass="71073">MATHSLLIFSLVIYATAFSINLSHADPRTDYVMRMCGKVHVQNVSNYFKYYSNITDYMQDEIYRNKFAFKDVGEPPDRLYVLAQCMDDLTNEECAMCFTQISTLIPSCFPSTGGRVYFDGCFIRAENYSFYREVLGPEDTKRCSGIVNKRQEFSVAVDEVLSQMLLKAPSFRGFASMHETSNGISAYGMASCWKILDRDLCSNCLSEAVASALSCIPSTEARVLNAGCFLRYSDTSFANDSNGGDYSEEEVFSYATYIMGVGLICIFAIGIGVCVGKLSYRRKIRLKQSKETEDLVLEERVQYMQFKYATLDTATQSFSESNRLGRGGFGEVFKGTLPDGREIAIKRLYISRKFRVQEIRNEMDIIGIAQHKNLVRFLGCCFTPMDSFLVYEYLANRSLDLILFDPEKKKEVDWKRRFVIIEGTAEGLEYLHKYCQVRIIHRDIKASNVLLDLRYRPKISDFGLARFYPPDHSLANTAIAGTLGYMAPEYIAKGRLTEKVDVYSFGVLVIEMITGVQNNKYQSDKTYETLLTCAWKHFQSSTVQEIIDKSMEIEDAEEIQRVVQIGLLCTQESPNLRPTMTEVVQMLRKEGVELPSPSKPPFTDELMELNYLGSFDRHHPSGLST</sequence>
<gene>
    <name evidence="19" type="ORF">SVIM_LOCUS315485</name>
</gene>
<dbReference type="PROSITE" id="PS00108">
    <property type="entry name" value="PROTEIN_KINASE_ST"/>
    <property type="match status" value="1"/>
</dbReference>
<dbReference type="Pfam" id="PF01657">
    <property type="entry name" value="Stress-antifung"/>
    <property type="match status" value="2"/>
</dbReference>
<keyword evidence="13" id="KW-0325">Glycoprotein</keyword>
<evidence type="ECO:0000259" key="17">
    <source>
        <dbReference type="PROSITE" id="PS50011"/>
    </source>
</evidence>
<accession>A0A6N2M445</accession>
<keyword evidence="12" id="KW-0675">Receptor</keyword>
<dbReference type="GO" id="GO:0016020">
    <property type="term" value="C:membrane"/>
    <property type="evidence" value="ECO:0007669"/>
    <property type="project" value="UniProtKB-SubCell"/>
</dbReference>
<dbReference type="CDD" id="cd23509">
    <property type="entry name" value="Gnk2-like"/>
    <property type="match status" value="2"/>
</dbReference>
<keyword evidence="6" id="KW-0677">Repeat</keyword>
<dbReference type="PANTHER" id="PTHR47973">
    <property type="entry name" value="CYSTEINE-RICH RECEPTOR-LIKE PROTEIN KINASE 3"/>
    <property type="match status" value="1"/>
</dbReference>
<dbReference type="Pfam" id="PF00069">
    <property type="entry name" value="Pkinase"/>
    <property type="match status" value="1"/>
</dbReference>
<feature type="domain" description="Protein kinase" evidence="17">
    <location>
        <begin position="318"/>
        <end position="603"/>
    </location>
</feature>
<dbReference type="InterPro" id="IPR052059">
    <property type="entry name" value="CR_Ser/Thr_kinase"/>
</dbReference>
<evidence type="ECO:0000256" key="6">
    <source>
        <dbReference type="ARBA" id="ARBA00022737"/>
    </source>
</evidence>
<feature type="domain" description="Gnk2-homologous" evidence="18">
    <location>
        <begin position="29"/>
        <end position="130"/>
    </location>
</feature>
<dbReference type="AlphaFoldDB" id="A0A6N2M445"/>
<keyword evidence="11 15" id="KW-0472">Membrane</keyword>
<evidence type="ECO:0000256" key="10">
    <source>
        <dbReference type="ARBA" id="ARBA00022989"/>
    </source>
</evidence>
<evidence type="ECO:0000256" key="9">
    <source>
        <dbReference type="ARBA" id="ARBA00022840"/>
    </source>
</evidence>
<dbReference type="InterPro" id="IPR038408">
    <property type="entry name" value="GNK2_sf"/>
</dbReference>
<keyword evidence="3" id="KW-0808">Transferase</keyword>
<evidence type="ECO:0000256" key="5">
    <source>
        <dbReference type="ARBA" id="ARBA00022729"/>
    </source>
</evidence>
<evidence type="ECO:0000256" key="13">
    <source>
        <dbReference type="ARBA" id="ARBA00023180"/>
    </source>
</evidence>
<dbReference type="InterPro" id="IPR002902">
    <property type="entry name" value="GNK2"/>
</dbReference>
<reference evidence="19" key="1">
    <citation type="submission" date="2019-03" db="EMBL/GenBank/DDBJ databases">
        <authorList>
            <person name="Mank J."/>
            <person name="Almeida P."/>
        </authorList>
    </citation>
    <scope>NUCLEOTIDE SEQUENCE</scope>
    <source>
        <strain evidence="19">78183</strain>
    </source>
</reference>
<evidence type="ECO:0000256" key="11">
    <source>
        <dbReference type="ARBA" id="ARBA00023136"/>
    </source>
</evidence>
<evidence type="ECO:0000256" key="7">
    <source>
        <dbReference type="ARBA" id="ARBA00022741"/>
    </source>
</evidence>
<dbReference type="FunFam" id="3.30.200.20:FF:000952">
    <property type="entry name" value="Putative DUF26-domain protein kinase"/>
    <property type="match status" value="1"/>
</dbReference>
<dbReference type="SMART" id="SM00220">
    <property type="entry name" value="S_TKc"/>
    <property type="match status" value="1"/>
</dbReference>
<evidence type="ECO:0000256" key="12">
    <source>
        <dbReference type="ARBA" id="ARBA00023170"/>
    </source>
</evidence>
<feature type="signal peptide" evidence="16">
    <location>
        <begin position="1"/>
        <end position="17"/>
    </location>
</feature>
<dbReference type="CDD" id="cd14066">
    <property type="entry name" value="STKc_IRAK"/>
    <property type="match status" value="1"/>
</dbReference>
<evidence type="ECO:0000256" key="1">
    <source>
        <dbReference type="ARBA" id="ARBA00004167"/>
    </source>
</evidence>
<dbReference type="InterPro" id="IPR017441">
    <property type="entry name" value="Protein_kinase_ATP_BS"/>
</dbReference>
<protein>
    <recommendedName>
        <fullName evidence="20">Protein kinase domain-containing protein</fullName>
    </recommendedName>
</protein>
<keyword evidence="8" id="KW-0418">Kinase</keyword>
<name>A0A6N2M445_SALVM</name>
<dbReference type="SUPFAM" id="SSF56112">
    <property type="entry name" value="Protein kinase-like (PK-like)"/>
    <property type="match status" value="1"/>
</dbReference>
<evidence type="ECO:0000256" key="4">
    <source>
        <dbReference type="ARBA" id="ARBA00022692"/>
    </source>
</evidence>
<keyword evidence="9 14" id="KW-0067">ATP-binding</keyword>